<gene>
    <name evidence="7" type="ORF">HUG17_4587</name>
</gene>
<dbReference type="GO" id="GO:0000978">
    <property type="term" value="F:RNA polymerase II cis-regulatory region sequence-specific DNA binding"/>
    <property type="evidence" value="ECO:0007669"/>
    <property type="project" value="TreeGrafter"/>
</dbReference>
<dbReference type="InterPro" id="IPR001356">
    <property type="entry name" value="HD"/>
</dbReference>
<dbReference type="SUPFAM" id="SSF46689">
    <property type="entry name" value="Homeodomain-like"/>
    <property type="match status" value="1"/>
</dbReference>
<feature type="region of interest" description="Disordered" evidence="5">
    <location>
        <begin position="1"/>
        <end position="25"/>
    </location>
</feature>
<dbReference type="CDD" id="cd00086">
    <property type="entry name" value="homeodomain"/>
    <property type="match status" value="1"/>
</dbReference>
<name>A0A9D4SGZ4_DERFA</name>
<dbReference type="GO" id="GO:0000981">
    <property type="term" value="F:DNA-binding transcription factor activity, RNA polymerase II-specific"/>
    <property type="evidence" value="ECO:0007669"/>
    <property type="project" value="TreeGrafter"/>
</dbReference>
<dbReference type="InterPro" id="IPR050394">
    <property type="entry name" value="Homeobox_NK-like"/>
</dbReference>
<comment type="subcellular location">
    <subcellularLocation>
        <location evidence="1 3 4">Nucleus</location>
    </subcellularLocation>
</comment>
<keyword evidence="2" id="KW-0217">Developmental protein</keyword>
<evidence type="ECO:0000256" key="1">
    <source>
        <dbReference type="ARBA" id="ARBA00004123"/>
    </source>
</evidence>
<dbReference type="AlphaFoldDB" id="A0A9D4SGZ4"/>
<feature type="region of interest" description="Disordered" evidence="5">
    <location>
        <begin position="70"/>
        <end position="96"/>
    </location>
</feature>
<dbReference type="GO" id="GO:0005634">
    <property type="term" value="C:nucleus"/>
    <property type="evidence" value="ECO:0007669"/>
    <property type="project" value="UniProtKB-SubCell"/>
</dbReference>
<keyword evidence="3 4" id="KW-0539">Nucleus</keyword>
<dbReference type="Pfam" id="PF00046">
    <property type="entry name" value="Homeodomain"/>
    <property type="match status" value="1"/>
</dbReference>
<dbReference type="Proteomes" id="UP000828236">
    <property type="component" value="Unassembled WGS sequence"/>
</dbReference>
<dbReference type="PANTHER" id="PTHR24340">
    <property type="entry name" value="HOMEOBOX PROTEIN NKX"/>
    <property type="match status" value="1"/>
</dbReference>
<feature type="region of interest" description="Disordered" evidence="5">
    <location>
        <begin position="112"/>
        <end position="138"/>
    </location>
</feature>
<sequence length="263" mass="29886">MDSLISTTKKLSSSSSSKTTTDKDIDQKQKIYCSKETMKISKSESWLENDLHSNHIMDLMMPFLFSNNPQHHDHHHHHHLNNSLPTPSISSHSHRTTTNFSIESILNWTKSNEENQKSESHRSQLSNNHHNLYNNQSKLLNDNGNVDLNEPLYNFFRYYSVAEKNEKHLKPVDFTMEAKSTTSEPIISDNSGGGGGGGKISFTASTSSSSLMKRRPINRGPRIPFTPNQVQELENKFSKTQYLSSMEVNQLAKHLNLSDTRVS</sequence>
<proteinExistence type="predicted"/>
<feature type="compositionally biased region" description="Polar residues" evidence="5">
    <location>
        <begin position="81"/>
        <end position="96"/>
    </location>
</feature>
<keyword evidence="3 4" id="KW-0371">Homeobox</keyword>
<dbReference type="SMART" id="SM00389">
    <property type="entry name" value="HOX"/>
    <property type="match status" value="1"/>
</dbReference>
<dbReference type="PROSITE" id="PS50071">
    <property type="entry name" value="HOMEOBOX_2"/>
    <property type="match status" value="1"/>
</dbReference>
<protein>
    <submittedName>
        <fullName evidence="7">Homeobox domain-containing protein 13</fullName>
    </submittedName>
</protein>
<dbReference type="EMBL" id="SDOV01000004">
    <property type="protein sequence ID" value="KAH7641542.1"/>
    <property type="molecule type" value="Genomic_DNA"/>
</dbReference>
<evidence type="ECO:0000256" key="5">
    <source>
        <dbReference type="SAM" id="MobiDB-lite"/>
    </source>
</evidence>
<organism evidence="7">
    <name type="scientific">Dermatophagoides farinae</name>
    <name type="common">American house dust mite</name>
    <dbReference type="NCBI Taxonomy" id="6954"/>
    <lineage>
        <taxon>Eukaryota</taxon>
        <taxon>Metazoa</taxon>
        <taxon>Ecdysozoa</taxon>
        <taxon>Arthropoda</taxon>
        <taxon>Chelicerata</taxon>
        <taxon>Arachnida</taxon>
        <taxon>Acari</taxon>
        <taxon>Acariformes</taxon>
        <taxon>Sarcoptiformes</taxon>
        <taxon>Astigmata</taxon>
        <taxon>Psoroptidia</taxon>
        <taxon>Analgoidea</taxon>
        <taxon>Pyroglyphidae</taxon>
        <taxon>Dermatophagoidinae</taxon>
        <taxon>Dermatophagoides</taxon>
    </lineage>
</organism>
<evidence type="ECO:0000256" key="2">
    <source>
        <dbReference type="ARBA" id="ARBA00022473"/>
    </source>
</evidence>
<evidence type="ECO:0000256" key="4">
    <source>
        <dbReference type="RuleBase" id="RU000682"/>
    </source>
</evidence>
<dbReference type="PANTHER" id="PTHR24340:SF41">
    <property type="entry name" value="MUSCLE-SPECIFIC HOMEOBOX PROTEIN TINMAN-RELATED"/>
    <property type="match status" value="1"/>
</dbReference>
<evidence type="ECO:0000313" key="7">
    <source>
        <dbReference type="EMBL" id="KAH7641542.1"/>
    </source>
</evidence>
<comment type="caution">
    <text evidence="7">The sequence shown here is derived from an EMBL/GenBank/DDBJ whole genome shotgun (WGS) entry which is preliminary data.</text>
</comment>
<feature type="region of interest" description="Disordered" evidence="5">
    <location>
        <begin position="205"/>
        <end position="229"/>
    </location>
</feature>
<reference evidence="7" key="1">
    <citation type="submission" date="2020-06" db="EMBL/GenBank/DDBJ databases">
        <authorList>
            <person name="Ji K."/>
            <person name="Li J."/>
        </authorList>
    </citation>
    <scope>NUCLEOTIDE SEQUENCE</scope>
    <source>
        <strain evidence="7">JKM2019</strain>
        <tissue evidence="7">Whole body</tissue>
    </source>
</reference>
<dbReference type="Gene3D" id="1.10.10.60">
    <property type="entry name" value="Homeodomain-like"/>
    <property type="match status" value="1"/>
</dbReference>
<evidence type="ECO:0000259" key="6">
    <source>
        <dbReference type="PROSITE" id="PS50071"/>
    </source>
</evidence>
<dbReference type="InterPro" id="IPR009057">
    <property type="entry name" value="Homeodomain-like_sf"/>
</dbReference>
<reference evidence="7" key="2">
    <citation type="journal article" date="2021" name="World Allergy Organ. J.">
        <title>Chromosome-level assembly of Dermatophagoides farinae genome and transcriptome reveals two novel allergens Der f 37 and Der f 39.</title>
        <authorList>
            <person name="Chen J."/>
            <person name="Cai Z."/>
            <person name="Fan D."/>
            <person name="Hu J."/>
            <person name="Hou Y."/>
            <person name="He Y."/>
            <person name="Zhang Z."/>
            <person name="Zhao Z."/>
            <person name="Gao P."/>
            <person name="Hu W."/>
            <person name="Sun J."/>
            <person name="Li J."/>
            <person name="Ji K."/>
        </authorList>
    </citation>
    <scope>NUCLEOTIDE SEQUENCE</scope>
    <source>
        <strain evidence="7">JKM2019</strain>
    </source>
</reference>
<evidence type="ECO:0000256" key="3">
    <source>
        <dbReference type="PROSITE-ProRule" id="PRU00108"/>
    </source>
</evidence>
<dbReference type="GO" id="GO:0030154">
    <property type="term" value="P:cell differentiation"/>
    <property type="evidence" value="ECO:0007669"/>
    <property type="project" value="TreeGrafter"/>
</dbReference>
<accession>A0A9D4SGZ4</accession>
<feature type="compositionally biased region" description="Polar residues" evidence="5">
    <location>
        <begin position="123"/>
        <end position="138"/>
    </location>
</feature>
<feature type="compositionally biased region" description="Low complexity" evidence="5">
    <location>
        <begin position="1"/>
        <end position="19"/>
    </location>
</feature>
<feature type="compositionally biased region" description="Basic and acidic residues" evidence="5">
    <location>
        <begin position="112"/>
        <end position="122"/>
    </location>
</feature>
<feature type="domain" description="Homeobox" evidence="6">
    <location>
        <begin position="216"/>
        <end position="263"/>
    </location>
</feature>
<keyword evidence="3 4" id="KW-0238">DNA-binding</keyword>